<dbReference type="CDD" id="cd00161">
    <property type="entry name" value="beta-trefoil_Ricin-like"/>
    <property type="match status" value="1"/>
</dbReference>
<evidence type="ECO:0000313" key="8">
    <source>
        <dbReference type="EMBL" id="TGE24311.1"/>
    </source>
</evidence>
<dbReference type="InterPro" id="IPR000772">
    <property type="entry name" value="Ricin_B_lectin"/>
</dbReference>
<feature type="transmembrane region" description="Helical" evidence="5">
    <location>
        <begin position="176"/>
        <end position="200"/>
    </location>
</feature>
<dbReference type="InterPro" id="IPR035992">
    <property type="entry name" value="Ricin_B-like_lectins"/>
</dbReference>
<feature type="domain" description="Jacalin-type lectin" evidence="6">
    <location>
        <begin position="451"/>
        <end position="530"/>
    </location>
</feature>
<dbReference type="SUPFAM" id="SSF56849">
    <property type="entry name" value="delta-Endotoxin (insectocide), N-terminal domain"/>
    <property type="match status" value="1"/>
</dbReference>
<keyword evidence="3" id="KW-0749">Sporulation</keyword>
<dbReference type="OrthoDB" id="9765957at2"/>
<dbReference type="RefSeq" id="WP_135461766.1">
    <property type="nucleotide sequence ID" value="NZ_SRLC01000001.1"/>
</dbReference>
<organism evidence="8 9">
    <name type="scientific">Hymenobacter aquaticus</name>
    <dbReference type="NCBI Taxonomy" id="1867101"/>
    <lineage>
        <taxon>Bacteria</taxon>
        <taxon>Pseudomonadati</taxon>
        <taxon>Bacteroidota</taxon>
        <taxon>Cytophagia</taxon>
        <taxon>Cytophagales</taxon>
        <taxon>Hymenobacteraceae</taxon>
        <taxon>Hymenobacter</taxon>
    </lineage>
</organism>
<dbReference type="InterPro" id="IPR001229">
    <property type="entry name" value="Jacalin-like_lectin_dom"/>
</dbReference>
<keyword evidence="9" id="KW-1185">Reference proteome</keyword>
<keyword evidence="4" id="KW-0843">Virulence</keyword>
<comment type="similarity">
    <text evidence="1">Belongs to the delta endotoxin family.</text>
</comment>
<evidence type="ECO:0000259" key="7">
    <source>
        <dbReference type="Pfam" id="PF14200"/>
    </source>
</evidence>
<reference evidence="8 9" key="1">
    <citation type="submission" date="2019-04" db="EMBL/GenBank/DDBJ databases">
        <authorList>
            <person name="Feng G."/>
            <person name="Zhang J."/>
            <person name="Zhu H."/>
        </authorList>
    </citation>
    <scope>NUCLEOTIDE SEQUENCE [LARGE SCALE GENOMIC DNA]</scope>
    <source>
        <strain evidence="8 9">JCM 31653</strain>
    </source>
</reference>
<dbReference type="Proteomes" id="UP000297549">
    <property type="component" value="Unassembled WGS sequence"/>
</dbReference>
<dbReference type="Gene3D" id="2.100.10.30">
    <property type="entry name" value="Jacalin-like lectin domain"/>
    <property type="match status" value="1"/>
</dbReference>
<dbReference type="SUPFAM" id="SSF50370">
    <property type="entry name" value="Ricin B-like lectins"/>
    <property type="match status" value="1"/>
</dbReference>
<protein>
    <submittedName>
        <fullName evidence="8">Uncharacterized protein</fullName>
    </submittedName>
</protein>
<keyword evidence="5" id="KW-0472">Membrane</keyword>
<gene>
    <name evidence="8" type="ORF">E5K00_03595</name>
</gene>
<evidence type="ECO:0000256" key="3">
    <source>
        <dbReference type="ARBA" id="ARBA00022969"/>
    </source>
</evidence>
<accession>A0A4Z0Q5G5</accession>
<keyword evidence="2" id="KW-0800">Toxin</keyword>
<dbReference type="GO" id="GO:0030435">
    <property type="term" value="P:sporulation resulting in formation of a cellular spore"/>
    <property type="evidence" value="ECO:0007669"/>
    <property type="project" value="UniProtKB-KW"/>
</dbReference>
<comment type="caution">
    <text evidence="8">The sequence shown here is derived from an EMBL/GenBank/DDBJ whole genome shotgun (WGS) entry which is preliminary data.</text>
</comment>
<dbReference type="SUPFAM" id="SSF51101">
    <property type="entry name" value="Mannose-binding lectins"/>
    <property type="match status" value="1"/>
</dbReference>
<evidence type="ECO:0000256" key="4">
    <source>
        <dbReference type="ARBA" id="ARBA00023026"/>
    </source>
</evidence>
<evidence type="ECO:0000256" key="2">
    <source>
        <dbReference type="ARBA" id="ARBA00022656"/>
    </source>
</evidence>
<dbReference type="EMBL" id="SRLC01000001">
    <property type="protein sequence ID" value="TGE24311.1"/>
    <property type="molecule type" value="Genomic_DNA"/>
</dbReference>
<dbReference type="Gene3D" id="1.20.190.10">
    <property type="entry name" value="Pesticidal crystal protein, N-terminal domain"/>
    <property type="match status" value="1"/>
</dbReference>
<evidence type="ECO:0000256" key="5">
    <source>
        <dbReference type="SAM" id="Phobius"/>
    </source>
</evidence>
<proteinExistence type="inferred from homology"/>
<dbReference type="GO" id="GO:0090729">
    <property type="term" value="F:toxin activity"/>
    <property type="evidence" value="ECO:0007669"/>
    <property type="project" value="UniProtKB-KW"/>
</dbReference>
<keyword evidence="5" id="KW-0812">Transmembrane</keyword>
<dbReference type="Pfam" id="PF01419">
    <property type="entry name" value="Jacalin"/>
    <property type="match status" value="1"/>
</dbReference>
<name>A0A4Z0Q5G5_9BACT</name>
<dbReference type="Gene3D" id="2.80.10.50">
    <property type="match status" value="1"/>
</dbReference>
<evidence type="ECO:0000313" key="9">
    <source>
        <dbReference type="Proteomes" id="UP000297549"/>
    </source>
</evidence>
<sequence length="617" mass="68284">MAFRPARDTQYFLLAKNSNMPLGVQGNSGDVGAEMVQQTWSPDSAQPQQHFRLDGAPNYTFYIKPGHRDLYLEPKASRDGRGREDGTPIVQAIWNAGAGHQRFQLIPAGDDDYRIRCLHSGKFWDVYGNTTAVGARLVQHGLTPTDNQLFRLVAVPRTGLSVNTTSFRGYTNYGRMLVLGLAGVIPKVGGGVSALIGLIWPSDHDQRFWQQMKDYVDVRMTEMLQHVRLLQLESYLVGLIKNLRLANDPDLPPTDRWNHLVAVTAGATAIEQAFLTLDYQDSHRILSHLGAWGTLVLGANAQMMRDYAEMHPDKTAAEHAKGKAVYKKVLQANIAQYSKALMAARANALQWRLERIGTVMTMVVDERGGWMRILSDFTAEGIARANQAAAARRDQVRAQFEAEMDALLAPVRLWRFLNPDVTERPAQDIDQRVVGPFPLRQNETPFELVTGTITSLSMGQIGDIVSGLVVHYADGRKRASGNETHNMKTLTLAPGEYITSAYGLERGPYIVGLTFETNLGQLFTTGEPSTSDHTYDFMASVDDALSPRLTGLSYGGGGLCFHWEYSWTYDWTGAIPAGSQLAEPTRPALVLQAPAAEPAQEEVVQDFTTREFAAGQW</sequence>
<evidence type="ECO:0000259" key="6">
    <source>
        <dbReference type="Pfam" id="PF01419"/>
    </source>
</evidence>
<dbReference type="InterPro" id="IPR036404">
    <property type="entry name" value="Jacalin-like_lectin_dom_sf"/>
</dbReference>
<evidence type="ECO:0000256" key="1">
    <source>
        <dbReference type="ARBA" id="ARBA00007819"/>
    </source>
</evidence>
<dbReference type="InterPro" id="IPR036716">
    <property type="entry name" value="Pest_crys_N_sf"/>
</dbReference>
<dbReference type="Pfam" id="PF14200">
    <property type="entry name" value="RicinB_lectin_2"/>
    <property type="match status" value="1"/>
</dbReference>
<dbReference type="AlphaFoldDB" id="A0A4Z0Q5G5"/>
<keyword evidence="5" id="KW-1133">Transmembrane helix</keyword>
<feature type="domain" description="Ricin B lectin" evidence="7">
    <location>
        <begin position="48"/>
        <end position="139"/>
    </location>
</feature>